<dbReference type="InterPro" id="IPR001460">
    <property type="entry name" value="PCN-bd_Tpept"/>
</dbReference>
<evidence type="ECO:0000256" key="15">
    <source>
        <dbReference type="ARBA" id="ARBA00023136"/>
    </source>
</evidence>
<dbReference type="GO" id="GO:0071555">
    <property type="term" value="P:cell wall organization"/>
    <property type="evidence" value="ECO:0007669"/>
    <property type="project" value="UniProtKB-KW"/>
</dbReference>
<protein>
    <recommendedName>
        <fullName evidence="4 18">Beta-lactamase</fullName>
        <ecNumber evidence="4 18">3.5.2.6</ecNumber>
    </recommendedName>
</protein>
<dbReference type="EMBL" id="AP027081">
    <property type="protein sequence ID" value="BDU78309.1"/>
    <property type="molecule type" value="Genomic_DNA"/>
</dbReference>
<keyword evidence="9 20" id="KW-0812">Transmembrane</keyword>
<keyword evidence="8" id="KW-0645">Protease</keyword>
<evidence type="ECO:0000256" key="19">
    <source>
        <dbReference type="SAM" id="MobiDB-lite"/>
    </source>
</evidence>
<dbReference type="InterPro" id="IPR002137">
    <property type="entry name" value="Beta-lactam_class-D_AS"/>
</dbReference>
<evidence type="ECO:0000259" key="22">
    <source>
        <dbReference type="Pfam" id="PF03717"/>
    </source>
</evidence>
<dbReference type="InterPro" id="IPR036138">
    <property type="entry name" value="PBP_dimer_sf"/>
</dbReference>
<dbReference type="GO" id="GO:0006508">
    <property type="term" value="P:proteolysis"/>
    <property type="evidence" value="ECO:0007669"/>
    <property type="project" value="UniProtKB-KW"/>
</dbReference>
<evidence type="ECO:0000256" key="10">
    <source>
        <dbReference type="ARBA" id="ARBA00022729"/>
    </source>
</evidence>
<evidence type="ECO:0000313" key="23">
    <source>
        <dbReference type="EMBL" id="BDU78309.1"/>
    </source>
</evidence>
<dbReference type="EC" id="3.5.2.6" evidence="4 18"/>
<dbReference type="GO" id="GO:0046677">
    <property type="term" value="P:response to antibiotic"/>
    <property type="evidence" value="ECO:0007669"/>
    <property type="project" value="UniProtKB-UniRule"/>
</dbReference>
<dbReference type="GO" id="GO:0008658">
    <property type="term" value="F:penicillin binding"/>
    <property type="evidence" value="ECO:0007669"/>
    <property type="project" value="InterPro"/>
</dbReference>
<keyword evidence="5" id="KW-1003">Cell membrane</keyword>
<evidence type="ECO:0000256" key="18">
    <source>
        <dbReference type="RuleBase" id="RU361140"/>
    </source>
</evidence>
<dbReference type="GO" id="GO:0017001">
    <property type="term" value="P:antibiotic catabolic process"/>
    <property type="evidence" value="ECO:0007669"/>
    <property type="project" value="InterPro"/>
</dbReference>
<dbReference type="KEGG" id="msea:METESE_32670"/>
<evidence type="ECO:0000256" key="7">
    <source>
        <dbReference type="ARBA" id="ARBA00022645"/>
    </source>
</evidence>
<proteinExistence type="inferred from homology"/>
<evidence type="ECO:0000259" key="21">
    <source>
        <dbReference type="Pfam" id="PF00905"/>
    </source>
</evidence>
<accession>A0AA48GV12</accession>
<dbReference type="SUPFAM" id="SSF56601">
    <property type="entry name" value="beta-lactamase/transpeptidase-like"/>
    <property type="match status" value="1"/>
</dbReference>
<evidence type="ECO:0000256" key="17">
    <source>
        <dbReference type="ARBA" id="ARBA00023316"/>
    </source>
</evidence>
<dbReference type="GO" id="GO:0008360">
    <property type="term" value="P:regulation of cell shape"/>
    <property type="evidence" value="ECO:0007669"/>
    <property type="project" value="UniProtKB-KW"/>
</dbReference>
<dbReference type="InterPro" id="IPR012338">
    <property type="entry name" value="Beta-lactam/transpept-like"/>
</dbReference>
<dbReference type="SUPFAM" id="SSF56519">
    <property type="entry name" value="Penicillin binding protein dimerisation domain"/>
    <property type="match status" value="1"/>
</dbReference>
<evidence type="ECO:0000256" key="11">
    <source>
        <dbReference type="ARBA" id="ARBA00022801"/>
    </source>
</evidence>
<feature type="domain" description="Penicillin-binding protein transpeptidase" evidence="21">
    <location>
        <begin position="259"/>
        <end position="588"/>
    </location>
</feature>
<dbReference type="Gene3D" id="3.40.710.10">
    <property type="entry name" value="DD-peptidase/beta-lactamase superfamily"/>
    <property type="match status" value="1"/>
</dbReference>
<feature type="region of interest" description="Disordered" evidence="19">
    <location>
        <begin position="600"/>
        <end position="623"/>
    </location>
</feature>
<dbReference type="PANTHER" id="PTHR30627:SF2">
    <property type="entry name" value="PEPTIDOGLYCAN D,D-TRANSPEPTIDASE MRDA"/>
    <property type="match status" value="1"/>
</dbReference>
<evidence type="ECO:0000256" key="2">
    <source>
        <dbReference type="ARBA" id="ARBA00004236"/>
    </source>
</evidence>
<dbReference type="PANTHER" id="PTHR30627">
    <property type="entry name" value="PEPTIDOGLYCAN D,D-TRANSPEPTIDASE"/>
    <property type="match status" value="1"/>
</dbReference>
<keyword evidence="14 20" id="KW-1133">Transmembrane helix</keyword>
<evidence type="ECO:0000256" key="8">
    <source>
        <dbReference type="ARBA" id="ARBA00022670"/>
    </source>
</evidence>
<organism evidence="23 24">
    <name type="scientific">Mesoterricola sediminis</name>
    <dbReference type="NCBI Taxonomy" id="2927980"/>
    <lineage>
        <taxon>Bacteria</taxon>
        <taxon>Pseudomonadati</taxon>
        <taxon>Acidobacteriota</taxon>
        <taxon>Holophagae</taxon>
        <taxon>Holophagales</taxon>
        <taxon>Holophagaceae</taxon>
        <taxon>Mesoterricola</taxon>
    </lineage>
</organism>
<evidence type="ECO:0000256" key="12">
    <source>
        <dbReference type="ARBA" id="ARBA00022960"/>
    </source>
</evidence>
<dbReference type="GO" id="GO:0005886">
    <property type="term" value="C:plasma membrane"/>
    <property type="evidence" value="ECO:0007669"/>
    <property type="project" value="UniProtKB-SubCell"/>
</dbReference>
<keyword evidence="13" id="KW-0573">Peptidoglycan synthesis</keyword>
<keyword evidence="15 20" id="KW-0472">Membrane</keyword>
<evidence type="ECO:0000256" key="9">
    <source>
        <dbReference type="ARBA" id="ARBA00022692"/>
    </source>
</evidence>
<evidence type="ECO:0000256" key="14">
    <source>
        <dbReference type="ARBA" id="ARBA00022989"/>
    </source>
</evidence>
<dbReference type="GO" id="GO:0071972">
    <property type="term" value="F:peptidoglycan L,D-transpeptidase activity"/>
    <property type="evidence" value="ECO:0007669"/>
    <property type="project" value="TreeGrafter"/>
</dbReference>
<keyword evidence="7" id="KW-0121">Carboxypeptidase</keyword>
<dbReference type="RefSeq" id="WP_243335105.1">
    <property type="nucleotide sequence ID" value="NZ_AP027081.1"/>
</dbReference>
<dbReference type="InterPro" id="IPR050515">
    <property type="entry name" value="Beta-lactam/transpept"/>
</dbReference>
<comment type="subcellular location">
    <subcellularLocation>
        <location evidence="2">Cell membrane</location>
    </subcellularLocation>
    <subcellularLocation>
        <location evidence="1">Membrane</location>
        <topology evidence="1">Single-pass membrane protein</topology>
    </subcellularLocation>
</comment>
<comment type="catalytic activity">
    <reaction evidence="18">
        <text>a beta-lactam + H2O = a substituted beta-amino acid</text>
        <dbReference type="Rhea" id="RHEA:20401"/>
        <dbReference type="ChEBI" id="CHEBI:15377"/>
        <dbReference type="ChEBI" id="CHEBI:35627"/>
        <dbReference type="ChEBI" id="CHEBI:140347"/>
        <dbReference type="EC" id="3.5.2.6"/>
    </reaction>
</comment>
<dbReference type="InterPro" id="IPR005311">
    <property type="entry name" value="PBP_dimer"/>
</dbReference>
<dbReference type="PROSITE" id="PS00337">
    <property type="entry name" value="BETA_LACTAMASE_D"/>
    <property type="match status" value="1"/>
</dbReference>
<dbReference type="NCBIfam" id="TIGR03423">
    <property type="entry name" value="pbp2_mrdA"/>
    <property type="match status" value="1"/>
</dbReference>
<dbReference type="Gene3D" id="3.30.1390.30">
    <property type="entry name" value="Penicillin-binding protein 2a, domain 3"/>
    <property type="match status" value="1"/>
</dbReference>
<dbReference type="Pfam" id="PF00905">
    <property type="entry name" value="Transpeptidase"/>
    <property type="match status" value="1"/>
</dbReference>
<feature type="domain" description="Penicillin-binding protein dimerisation" evidence="22">
    <location>
        <begin position="56"/>
        <end position="224"/>
    </location>
</feature>
<feature type="transmembrane region" description="Helical" evidence="20">
    <location>
        <begin position="12"/>
        <end position="34"/>
    </location>
</feature>
<evidence type="ECO:0000256" key="6">
    <source>
        <dbReference type="ARBA" id="ARBA00022519"/>
    </source>
</evidence>
<comment type="similarity">
    <text evidence="3 18">Belongs to the class-D beta-lactamase family.</text>
</comment>
<dbReference type="GO" id="GO:0009252">
    <property type="term" value="P:peptidoglycan biosynthetic process"/>
    <property type="evidence" value="ECO:0007669"/>
    <property type="project" value="UniProtKB-KW"/>
</dbReference>
<evidence type="ECO:0000256" key="16">
    <source>
        <dbReference type="ARBA" id="ARBA00023251"/>
    </source>
</evidence>
<keyword evidence="17" id="KW-0961">Cell wall biogenesis/degradation</keyword>
<dbReference type="Gene3D" id="3.90.1310.10">
    <property type="entry name" value="Penicillin-binding protein 2a (Domain 2)"/>
    <property type="match status" value="1"/>
</dbReference>
<keyword evidence="6" id="KW-0997">Cell inner membrane</keyword>
<reference evidence="23" key="1">
    <citation type="journal article" date="2023" name="Int. J. Syst. Evol. Microbiol.">
        <title>Mesoterricola silvestris gen. nov., sp. nov., Mesoterricola sediminis sp. nov., Geothrix oryzae sp. nov., Geothrix edaphica sp. nov., Geothrix rubra sp. nov., and Geothrix limicola sp. nov., six novel members of Acidobacteriota isolated from soils.</title>
        <authorList>
            <person name="Itoh H."/>
            <person name="Sugisawa Y."/>
            <person name="Mise K."/>
            <person name="Xu Z."/>
            <person name="Kuniyasu M."/>
            <person name="Ushijima N."/>
            <person name="Kawano K."/>
            <person name="Kobayashi E."/>
            <person name="Shiratori Y."/>
            <person name="Masuda Y."/>
            <person name="Senoo K."/>
        </authorList>
    </citation>
    <scope>NUCLEOTIDE SEQUENCE</scope>
    <source>
        <strain evidence="23">W786</strain>
    </source>
</reference>
<name>A0AA48GV12_9BACT</name>
<keyword evidence="24" id="KW-1185">Reference proteome</keyword>
<dbReference type="GO" id="GO:0008800">
    <property type="term" value="F:beta-lactamase activity"/>
    <property type="evidence" value="ECO:0007669"/>
    <property type="project" value="UniProtKB-UniRule"/>
</dbReference>
<evidence type="ECO:0000256" key="5">
    <source>
        <dbReference type="ARBA" id="ARBA00022475"/>
    </source>
</evidence>
<keyword evidence="11 18" id="KW-0378">Hydrolase</keyword>
<evidence type="ECO:0000313" key="24">
    <source>
        <dbReference type="Proteomes" id="UP001228113"/>
    </source>
</evidence>
<keyword evidence="10" id="KW-0732">Signal</keyword>
<gene>
    <name evidence="23" type="primary">mrdA</name>
    <name evidence="23" type="ORF">METESE_32670</name>
</gene>
<evidence type="ECO:0000256" key="20">
    <source>
        <dbReference type="SAM" id="Phobius"/>
    </source>
</evidence>
<evidence type="ECO:0000256" key="4">
    <source>
        <dbReference type="ARBA" id="ARBA00012865"/>
    </source>
</evidence>
<dbReference type="Pfam" id="PF03717">
    <property type="entry name" value="PBP_dimer"/>
    <property type="match status" value="1"/>
</dbReference>
<keyword evidence="12" id="KW-0133">Cell shape</keyword>
<dbReference type="Proteomes" id="UP001228113">
    <property type="component" value="Chromosome"/>
</dbReference>
<dbReference type="AlphaFoldDB" id="A0AA48GV12"/>
<sequence>MELVNRNVIHRRIAVMKTVVYCMLLGLVLAYGWVQLGLRREMQRLAFSQAVKTRTTPAPRGIIYDRNGNKIVDNRRALHLVIQNEDLPRDPAQIEGLAYALQLEPEALKRRIQAIRQAAGNRMLVLQDNLDDSALARAEVLRARYPFLSIEVAPRRVYLGQELAGHALGYVGEVTPDELAKNPDVYQLGEIIGRSGFEASRNDKLRGVDGQRRILVDNLGREVAVFGQVEARPGRSVYLTLDAGLQQVMKEAFGENSGAGIVIDLRDGGILAMYSAPSYDPNIFLNRLTQEQVEQFWGNPDRPMLDRVTQGRYPPGSTFKLLVALAALDKGLITPDTTYTCHGHKVYYNRDFRCDNVHGTVNLVQAIAQSCDIYFYELGMKLDVDDIHAAAEKYGLISPTGVDLPHESVSRVPSREWKKRVKKEKWWAGETISVAIGQGANSITPISLARFYAMLATGGKLLTPHLLYGVRPDDSRPMEPFVPPAPRDAGLDPRIRAILDEGLYEVVQSGTAKGMGIPGVTMVGKTGTSQVTTFVSKSHYATLAKKFRDNALFAGYAPRENPQIAFAVVAENAGFGASNAAPIAKKLCQYWFIDRLKKPLPPPSAKIPDEYRPEDAAAEGEAP</sequence>
<dbReference type="GO" id="GO:0009002">
    <property type="term" value="F:serine-type D-Ala-D-Ala carboxypeptidase activity"/>
    <property type="evidence" value="ECO:0007669"/>
    <property type="project" value="InterPro"/>
</dbReference>
<evidence type="ECO:0000256" key="1">
    <source>
        <dbReference type="ARBA" id="ARBA00004167"/>
    </source>
</evidence>
<evidence type="ECO:0000256" key="13">
    <source>
        <dbReference type="ARBA" id="ARBA00022984"/>
    </source>
</evidence>
<evidence type="ECO:0000256" key="3">
    <source>
        <dbReference type="ARBA" id="ARBA00007898"/>
    </source>
</evidence>
<dbReference type="InterPro" id="IPR017790">
    <property type="entry name" value="Penicillin-binding_protein_2"/>
</dbReference>
<keyword evidence="16 18" id="KW-0046">Antibiotic resistance</keyword>